<feature type="transmembrane region" description="Helical" evidence="1">
    <location>
        <begin position="364"/>
        <end position="390"/>
    </location>
</feature>
<dbReference type="RefSeq" id="WP_313833610.1">
    <property type="nucleotide sequence ID" value="NZ_JAQOUE010000001.1"/>
</dbReference>
<evidence type="ECO:0000313" key="2">
    <source>
        <dbReference type="EMBL" id="MDT7043117.1"/>
    </source>
</evidence>
<feature type="transmembrane region" description="Helical" evidence="1">
    <location>
        <begin position="189"/>
        <end position="212"/>
    </location>
</feature>
<gene>
    <name evidence="2" type="ORF">PPG34_12220</name>
</gene>
<sequence>MEEHTYRQTFKPTKTFRTFLHMAAIRFTRSPENTILVELLGAWRIQEPRPSLQDLLRECHADPPVRQLQFSSQALESWDTGLITFLLNIQRFCESKHITVDFSELPQGIHRLMKLAAAVPERLETRKSSGKIGHVSRLGNKALSTTDGAQDMVAFIGEAFVTFFRFLRGRAQYRRSDLGITIQECGAKALPIVTLISVLVGLILAFVGAVQLQQFGAQIYVANLVGLGMAREMGAMMTAIIMAGRTGAAFAAQLGTMKVNQEIDAFITMGISPMEFLVLPRMLALMLMMPLLCIYSDLLGILGGAIVGITMLDLGSAQYFYQTQGAVTLTDFAAGLIKSIVFGVLVAIAGCLRGMQCGSSSAAVGLATTSAVVTGIVFIVVSDAVLTVLYDILGV</sequence>
<dbReference type="PANTHER" id="PTHR30188">
    <property type="entry name" value="ABC TRANSPORTER PERMEASE PROTEIN-RELATED"/>
    <property type="match status" value="1"/>
</dbReference>
<dbReference type="InterPro" id="IPR030802">
    <property type="entry name" value="Permease_MalE"/>
</dbReference>
<protein>
    <submittedName>
        <fullName evidence="2">ABC transporter permease</fullName>
    </submittedName>
</protein>
<proteinExistence type="inferred from homology"/>
<comment type="similarity">
    <text evidence="1">Belongs to the MlaE permease family.</text>
</comment>
<keyword evidence="3" id="KW-1185">Reference proteome</keyword>
<dbReference type="Pfam" id="PF02405">
    <property type="entry name" value="MlaE"/>
    <property type="match status" value="1"/>
</dbReference>
<dbReference type="NCBIfam" id="TIGR00056">
    <property type="entry name" value="MlaE family lipid ABC transporter permease subunit"/>
    <property type="match status" value="1"/>
</dbReference>
<reference evidence="2 3" key="1">
    <citation type="journal article" date="2023" name="ISME J.">
        <title>Cultivation and genomic characterization of novel and ubiquitous marine nitrite-oxidizing bacteria from the Nitrospirales.</title>
        <authorList>
            <person name="Mueller A.J."/>
            <person name="Daebeler A."/>
            <person name="Herbold C.W."/>
            <person name="Kirkegaard R.H."/>
            <person name="Daims H."/>
        </authorList>
    </citation>
    <scope>NUCLEOTIDE SEQUENCE [LARGE SCALE GENOMIC DNA]</scope>
    <source>
        <strain evidence="2 3">EB</strain>
    </source>
</reference>
<organism evidence="2 3">
    <name type="scientific">Candidatus Nitronereus thalassa</name>
    <dbReference type="NCBI Taxonomy" id="3020898"/>
    <lineage>
        <taxon>Bacteria</taxon>
        <taxon>Pseudomonadati</taxon>
        <taxon>Nitrospirota</taxon>
        <taxon>Nitrospiria</taxon>
        <taxon>Nitrospirales</taxon>
        <taxon>Nitrospiraceae</taxon>
        <taxon>Candidatus Nitronereus</taxon>
    </lineage>
</organism>
<name>A0ABU3K9R9_9BACT</name>
<keyword evidence="1" id="KW-0812">Transmembrane</keyword>
<feature type="transmembrane region" description="Helical" evidence="1">
    <location>
        <begin position="233"/>
        <end position="253"/>
    </location>
</feature>
<dbReference type="InterPro" id="IPR003453">
    <property type="entry name" value="ABC_MlaE_roteobac"/>
</dbReference>
<keyword evidence="1" id="KW-1133">Transmembrane helix</keyword>
<dbReference type="PANTHER" id="PTHR30188:SF3">
    <property type="entry name" value="ABC TRANSPORTER PERMEASE"/>
    <property type="match status" value="1"/>
</dbReference>
<keyword evidence="1" id="KW-0472">Membrane</keyword>
<feature type="transmembrane region" description="Helical" evidence="1">
    <location>
        <begin position="332"/>
        <end position="352"/>
    </location>
</feature>
<comment type="caution">
    <text evidence="2">The sequence shown here is derived from an EMBL/GenBank/DDBJ whole genome shotgun (WGS) entry which is preliminary data.</text>
</comment>
<accession>A0ABU3K9R9</accession>
<evidence type="ECO:0000256" key="1">
    <source>
        <dbReference type="RuleBase" id="RU362044"/>
    </source>
</evidence>
<feature type="transmembrane region" description="Helical" evidence="1">
    <location>
        <begin position="291"/>
        <end position="312"/>
    </location>
</feature>
<dbReference type="EMBL" id="JAQOUE010000001">
    <property type="protein sequence ID" value="MDT7043117.1"/>
    <property type="molecule type" value="Genomic_DNA"/>
</dbReference>
<evidence type="ECO:0000313" key="3">
    <source>
        <dbReference type="Proteomes" id="UP001250932"/>
    </source>
</evidence>
<dbReference type="Proteomes" id="UP001250932">
    <property type="component" value="Unassembled WGS sequence"/>
</dbReference>